<comment type="subcellular location">
    <subcellularLocation>
        <location evidence="1">Cytoplasm</location>
    </subcellularLocation>
</comment>
<evidence type="ECO:0000259" key="4">
    <source>
        <dbReference type="PROSITE" id="PS51184"/>
    </source>
</evidence>
<evidence type="ECO:0000313" key="5">
    <source>
        <dbReference type="EnsemblMetazoa" id="XP_016767904"/>
    </source>
</evidence>
<dbReference type="AlphaFoldDB" id="A0A7M7IFR8"/>
<dbReference type="SMART" id="SM00558">
    <property type="entry name" value="JmjC"/>
    <property type="match status" value="1"/>
</dbReference>
<feature type="domain" description="JmjC" evidence="4">
    <location>
        <begin position="103"/>
        <end position="263"/>
    </location>
</feature>
<proteinExistence type="predicted"/>
<dbReference type="GO" id="GO:0005737">
    <property type="term" value="C:cytoplasm"/>
    <property type="evidence" value="ECO:0007669"/>
    <property type="project" value="UniProtKB-SubCell"/>
</dbReference>
<keyword evidence="6" id="KW-1185">Reference proteome</keyword>
<dbReference type="GeneID" id="725898"/>
<dbReference type="EnsemblMetazoa" id="XM_016912415">
    <property type="protein sequence ID" value="XP_016767904"/>
    <property type="gene ID" value="LOC725898"/>
</dbReference>
<sequence>METLNSPSDKVLYQAIMEIKEPVIFQRLLQNAKDDYCWKLFEWNLSELAEKFGDIKLPFRVGYNARSMNPQWEVNCPTVLMTLLEFIQNMNFHENHKKWYYFDYKYMQEWFKNKPEILNSVNWKRFDIDKTGDDSTIWIGSKGAHTNCHQDSYGCNLVAQIHGRKQWLLFPPNSTNFLRPTRIPYEESTIYSKYNFFCPTKEDEINILKIKDTAKLVTLEPGDILFVPPGWWHYVESLDFSISVNMWLPILTDNISRVKEAIVKLIIAKIGKDIYNIPEIDEIDSINLLNIAIEECKHIETNVESPDKKIKHSIWTAKDLAMEYPVYVKLPYELKITELEEFLKMKRERFSEEYFEMLKEDSSKTHINLQNIYSSTHLSENIINAFCHPDVVNKVTELFLP</sequence>
<evidence type="ECO:0000256" key="1">
    <source>
        <dbReference type="ARBA" id="ARBA00004496"/>
    </source>
</evidence>
<name>A0A7M7IFR8_APIME</name>
<dbReference type="KEGG" id="ame:725898"/>
<dbReference type="PROSITE" id="PS51184">
    <property type="entry name" value="JMJC"/>
    <property type="match status" value="1"/>
</dbReference>
<comment type="function">
    <text evidence="3">May play a role in cellular stress response.</text>
</comment>
<keyword evidence="2" id="KW-0963">Cytoplasm</keyword>
<dbReference type="PANTHER" id="PTHR12461:SF43">
    <property type="entry name" value="HSPB1-ASSOCIATED PROTEIN 1"/>
    <property type="match status" value="1"/>
</dbReference>
<accession>A0A7M7IFR8</accession>
<evidence type="ECO:0000256" key="2">
    <source>
        <dbReference type="ARBA" id="ARBA00022490"/>
    </source>
</evidence>
<dbReference type="PANTHER" id="PTHR12461">
    <property type="entry name" value="HYPOXIA-INDUCIBLE FACTOR 1 ALPHA INHIBITOR-RELATED"/>
    <property type="match status" value="1"/>
</dbReference>
<dbReference type="SUPFAM" id="SSF51197">
    <property type="entry name" value="Clavaminate synthase-like"/>
    <property type="match status" value="1"/>
</dbReference>
<reference evidence="5" key="1">
    <citation type="submission" date="2021-01" db="UniProtKB">
        <authorList>
            <consortium name="EnsemblMetazoa"/>
        </authorList>
    </citation>
    <scope>IDENTIFICATION</scope>
    <source>
        <strain evidence="5">DH4</strain>
    </source>
</reference>
<dbReference type="Gene3D" id="2.60.120.650">
    <property type="entry name" value="Cupin"/>
    <property type="match status" value="1"/>
</dbReference>
<accession>A0A8B7KJK3</accession>
<evidence type="ECO:0000313" key="7">
    <source>
        <dbReference type="RefSeq" id="XP_016767904.1"/>
    </source>
</evidence>
<dbReference type="OrthoDB" id="438164at2759"/>
<protein>
    <submittedName>
        <fullName evidence="7">HSPB1-associated protein 1</fullName>
    </submittedName>
</protein>
<evidence type="ECO:0000256" key="3">
    <source>
        <dbReference type="ARBA" id="ARBA00037342"/>
    </source>
</evidence>
<evidence type="ECO:0000313" key="6">
    <source>
        <dbReference type="Proteomes" id="UP000005203"/>
    </source>
</evidence>
<dbReference type="CTD" id="79663"/>
<dbReference type="Pfam" id="PF13621">
    <property type="entry name" value="Cupin_8"/>
    <property type="match status" value="1"/>
</dbReference>
<dbReference type="RefSeq" id="XP_016767904.1">
    <property type="nucleotide sequence ID" value="XM_016912415.2"/>
</dbReference>
<dbReference type="InterPro" id="IPR041667">
    <property type="entry name" value="Cupin_8"/>
</dbReference>
<organism evidence="5">
    <name type="scientific">Apis mellifera</name>
    <name type="common">Honeybee</name>
    <dbReference type="NCBI Taxonomy" id="7460"/>
    <lineage>
        <taxon>Eukaryota</taxon>
        <taxon>Metazoa</taxon>
        <taxon>Ecdysozoa</taxon>
        <taxon>Arthropoda</taxon>
        <taxon>Hexapoda</taxon>
        <taxon>Insecta</taxon>
        <taxon>Pterygota</taxon>
        <taxon>Neoptera</taxon>
        <taxon>Endopterygota</taxon>
        <taxon>Hymenoptera</taxon>
        <taxon>Apocrita</taxon>
        <taxon>Aculeata</taxon>
        <taxon>Apoidea</taxon>
        <taxon>Anthophila</taxon>
        <taxon>Apidae</taxon>
        <taxon>Apis</taxon>
    </lineage>
</organism>
<dbReference type="Proteomes" id="UP000005203">
    <property type="component" value="Linkage group LG5"/>
</dbReference>
<gene>
    <name evidence="7" type="primary">LOC725898</name>
</gene>
<reference evidence="7" key="2">
    <citation type="submission" date="2025-04" db="UniProtKB">
        <authorList>
            <consortium name="RefSeq"/>
        </authorList>
    </citation>
    <scope>IDENTIFICATION</scope>
    <source>
        <strain evidence="7">DH4</strain>
        <tissue evidence="7">Whole body</tissue>
    </source>
</reference>
<dbReference type="InterPro" id="IPR003347">
    <property type="entry name" value="JmjC_dom"/>
</dbReference>